<evidence type="ECO:0000313" key="2">
    <source>
        <dbReference type="EMBL" id="CAF2159625.1"/>
    </source>
</evidence>
<proteinExistence type="predicted"/>
<name>A0A816YIY3_BRANA</name>
<feature type="region of interest" description="Disordered" evidence="1">
    <location>
        <begin position="1"/>
        <end position="139"/>
    </location>
</feature>
<organism evidence="2">
    <name type="scientific">Brassica napus</name>
    <name type="common">Rape</name>
    <dbReference type="NCBI Taxonomy" id="3708"/>
    <lineage>
        <taxon>Eukaryota</taxon>
        <taxon>Viridiplantae</taxon>
        <taxon>Streptophyta</taxon>
        <taxon>Embryophyta</taxon>
        <taxon>Tracheophyta</taxon>
        <taxon>Spermatophyta</taxon>
        <taxon>Magnoliopsida</taxon>
        <taxon>eudicotyledons</taxon>
        <taxon>Gunneridae</taxon>
        <taxon>Pentapetalae</taxon>
        <taxon>rosids</taxon>
        <taxon>malvids</taxon>
        <taxon>Brassicales</taxon>
        <taxon>Brassicaceae</taxon>
        <taxon>Brassiceae</taxon>
        <taxon>Brassica</taxon>
    </lineage>
</organism>
<feature type="compositionally biased region" description="Basic and acidic residues" evidence="1">
    <location>
        <begin position="39"/>
        <end position="49"/>
    </location>
</feature>
<accession>A0A816YIY3</accession>
<dbReference type="AlphaFoldDB" id="A0A816YIY3"/>
<feature type="compositionally biased region" description="Basic residues" evidence="1">
    <location>
        <begin position="114"/>
        <end position="126"/>
    </location>
</feature>
<protein>
    <submittedName>
        <fullName evidence="2">(rape) hypothetical protein</fullName>
    </submittedName>
</protein>
<feature type="compositionally biased region" description="Polar residues" evidence="1">
    <location>
        <begin position="83"/>
        <end position="97"/>
    </location>
</feature>
<evidence type="ECO:0000256" key="1">
    <source>
        <dbReference type="SAM" id="MobiDB-lite"/>
    </source>
</evidence>
<sequence>MEPQQRSQRRRNNITGMHQIGQTESKSDNRSHRTRPKAKMLEDAKTLPERRKKQSKVGTEGDSTEEVEKAEDDTVRENPEVKPSSSPKLQSETSEPSASGHREKDAPPEPSASGHRRDRYAVRGKTRQPILREPSSCQK</sequence>
<gene>
    <name evidence="2" type="ORF">DARMORV10_A07P10050.1</name>
</gene>
<feature type="compositionally biased region" description="Polar residues" evidence="1">
    <location>
        <begin position="13"/>
        <end position="24"/>
    </location>
</feature>
<dbReference type="Proteomes" id="UP001295469">
    <property type="component" value="Chromosome A07"/>
</dbReference>
<dbReference type="EMBL" id="HG994361">
    <property type="protein sequence ID" value="CAF2159625.1"/>
    <property type="molecule type" value="Genomic_DNA"/>
</dbReference>
<reference evidence="2" key="1">
    <citation type="submission" date="2021-01" db="EMBL/GenBank/DDBJ databases">
        <authorList>
            <consortium name="Genoscope - CEA"/>
            <person name="William W."/>
        </authorList>
    </citation>
    <scope>NUCLEOTIDE SEQUENCE</scope>
</reference>
<feature type="compositionally biased region" description="Acidic residues" evidence="1">
    <location>
        <begin position="62"/>
        <end position="71"/>
    </location>
</feature>